<evidence type="ECO:0000256" key="1">
    <source>
        <dbReference type="ARBA" id="ARBA00006987"/>
    </source>
</evidence>
<comment type="similarity">
    <text evidence="1">Belongs to the UPF0065 (bug) family.</text>
</comment>
<dbReference type="Pfam" id="PF03401">
    <property type="entry name" value="TctC"/>
    <property type="match status" value="1"/>
</dbReference>
<organism evidence="3 4">
    <name type="scientific">Roseomonas indoligenes</name>
    <dbReference type="NCBI Taxonomy" id="2820811"/>
    <lineage>
        <taxon>Bacteria</taxon>
        <taxon>Pseudomonadati</taxon>
        <taxon>Pseudomonadota</taxon>
        <taxon>Alphaproteobacteria</taxon>
        <taxon>Acetobacterales</taxon>
        <taxon>Roseomonadaceae</taxon>
        <taxon>Roseomonas</taxon>
    </lineage>
</organism>
<dbReference type="SUPFAM" id="SSF53850">
    <property type="entry name" value="Periplasmic binding protein-like II"/>
    <property type="match status" value="1"/>
</dbReference>
<dbReference type="InterPro" id="IPR005064">
    <property type="entry name" value="BUG"/>
</dbReference>
<sequence>MIRRRHLLAMPLLAAPGTARAQGWPTRPVTVVVPYLAGGPSDVFGRVVAAPMLQRLGQPGVVENRAGANGGIAAGLVARAAPDGHTLLVVAGGIMTINPLLMPNPGYDPVRDFAPVTIGIRAPNVLVVPAASAATTLDAFLAGAKSGGVTYGTPGIGSSEHLTMAMLVQRAGVEMTHVPYPGVAQTITDLLGGTLQSGFLGLGATLAHIRAGRLRPLAVSSTERSPALPDVPAAAERYPGFLAHSWQGLVAPRATPEPVLEGLHALTDEALAAPEARARLEALGFTVVASSRAEMAEVVAGETERWRGVIRDARITLG</sequence>
<dbReference type="Gene3D" id="3.40.190.150">
    <property type="entry name" value="Bordetella uptake gene, domain 1"/>
    <property type="match status" value="1"/>
</dbReference>
<evidence type="ECO:0000256" key="2">
    <source>
        <dbReference type="SAM" id="SignalP"/>
    </source>
</evidence>
<dbReference type="Proteomes" id="UP000677537">
    <property type="component" value="Unassembled WGS sequence"/>
</dbReference>
<accession>A0A940N1Y2</accession>
<dbReference type="PANTHER" id="PTHR42928:SF5">
    <property type="entry name" value="BLR1237 PROTEIN"/>
    <property type="match status" value="1"/>
</dbReference>
<evidence type="ECO:0000313" key="4">
    <source>
        <dbReference type="Proteomes" id="UP000677537"/>
    </source>
</evidence>
<dbReference type="CDD" id="cd07012">
    <property type="entry name" value="PBP2_Bug_TTT"/>
    <property type="match status" value="1"/>
</dbReference>
<name>A0A940N1Y2_9PROT</name>
<gene>
    <name evidence="3" type="ORF">J5Y10_19965</name>
</gene>
<feature type="chain" id="PRO_5037855233" evidence="2">
    <location>
        <begin position="22"/>
        <end position="318"/>
    </location>
</feature>
<dbReference type="RefSeq" id="WP_209375869.1">
    <property type="nucleotide sequence ID" value="NZ_JAGIZA010000014.1"/>
</dbReference>
<proteinExistence type="inferred from homology"/>
<dbReference type="PANTHER" id="PTHR42928">
    <property type="entry name" value="TRICARBOXYLATE-BINDING PROTEIN"/>
    <property type="match status" value="1"/>
</dbReference>
<keyword evidence="4" id="KW-1185">Reference proteome</keyword>
<keyword evidence="2" id="KW-0732">Signal</keyword>
<reference evidence="3" key="1">
    <citation type="submission" date="2021-03" db="EMBL/GenBank/DDBJ databases">
        <authorList>
            <person name="So Y."/>
        </authorList>
    </citation>
    <scope>NUCLEOTIDE SEQUENCE</scope>
    <source>
        <strain evidence="3">SG15</strain>
    </source>
</reference>
<evidence type="ECO:0000313" key="3">
    <source>
        <dbReference type="EMBL" id="MBP0495069.1"/>
    </source>
</evidence>
<comment type="caution">
    <text evidence="3">The sequence shown here is derived from an EMBL/GenBank/DDBJ whole genome shotgun (WGS) entry which is preliminary data.</text>
</comment>
<dbReference type="InterPro" id="IPR042100">
    <property type="entry name" value="Bug_dom1"/>
</dbReference>
<dbReference type="EMBL" id="JAGIZA010000014">
    <property type="protein sequence ID" value="MBP0495069.1"/>
    <property type="molecule type" value="Genomic_DNA"/>
</dbReference>
<dbReference type="Gene3D" id="3.40.190.10">
    <property type="entry name" value="Periplasmic binding protein-like II"/>
    <property type="match status" value="1"/>
</dbReference>
<feature type="signal peptide" evidence="2">
    <location>
        <begin position="1"/>
        <end position="21"/>
    </location>
</feature>
<protein>
    <submittedName>
        <fullName evidence="3">Tripartite tricarboxylate transporter substrate binding protein</fullName>
    </submittedName>
</protein>
<dbReference type="PIRSF" id="PIRSF017082">
    <property type="entry name" value="YflP"/>
    <property type="match status" value="1"/>
</dbReference>
<dbReference type="AlphaFoldDB" id="A0A940N1Y2"/>